<dbReference type="AlphaFoldDB" id="A0A8K0JE98"/>
<dbReference type="InterPro" id="IPR027974">
    <property type="entry name" value="DUF4470"/>
</dbReference>
<dbReference type="OrthoDB" id="2423701at2759"/>
<dbReference type="SUPFAM" id="SSF48452">
    <property type="entry name" value="TPR-like"/>
    <property type="match status" value="1"/>
</dbReference>
<evidence type="ECO:0000313" key="3">
    <source>
        <dbReference type="EMBL" id="KAG5930341.1"/>
    </source>
</evidence>
<dbReference type="EMBL" id="SRPY01000016">
    <property type="protein sequence ID" value="KAG5930341.1"/>
    <property type="molecule type" value="Genomic_DNA"/>
</dbReference>
<evidence type="ECO:0000259" key="2">
    <source>
        <dbReference type="Pfam" id="PF14737"/>
    </source>
</evidence>
<evidence type="ECO:0000313" key="4">
    <source>
        <dbReference type="Proteomes" id="UP000811619"/>
    </source>
</evidence>
<organism evidence="3 4">
    <name type="scientific">Claviceps africana</name>
    <dbReference type="NCBI Taxonomy" id="83212"/>
    <lineage>
        <taxon>Eukaryota</taxon>
        <taxon>Fungi</taxon>
        <taxon>Dikarya</taxon>
        <taxon>Ascomycota</taxon>
        <taxon>Pezizomycotina</taxon>
        <taxon>Sordariomycetes</taxon>
        <taxon>Hypocreomycetidae</taxon>
        <taxon>Hypocreales</taxon>
        <taxon>Clavicipitaceae</taxon>
        <taxon>Claviceps</taxon>
    </lineage>
</organism>
<feature type="domain" description="DUF4470" evidence="2">
    <location>
        <begin position="151"/>
        <end position="217"/>
    </location>
</feature>
<gene>
    <name evidence="3" type="ORF">E4U42_001856</name>
</gene>
<dbReference type="Proteomes" id="UP000811619">
    <property type="component" value="Unassembled WGS sequence"/>
</dbReference>
<accession>A0A8K0JE98</accession>
<protein>
    <recommendedName>
        <fullName evidence="2">DUF4470 domain-containing protein</fullName>
    </recommendedName>
</protein>
<dbReference type="Pfam" id="PF14737">
    <property type="entry name" value="DUF4470"/>
    <property type="match status" value="1"/>
</dbReference>
<keyword evidence="4" id="KW-1185">Reference proteome</keyword>
<reference evidence="3" key="1">
    <citation type="journal article" date="2020" name="bioRxiv">
        <title>Whole genome comparisons of ergot fungi reveals the divergence and evolution of species within the genus Claviceps are the result of varying mechanisms driving genome evolution and host range expansion.</title>
        <authorList>
            <person name="Wyka S.A."/>
            <person name="Mondo S.J."/>
            <person name="Liu M."/>
            <person name="Dettman J."/>
            <person name="Nalam V."/>
            <person name="Broders K.D."/>
        </authorList>
    </citation>
    <scope>NUCLEOTIDE SEQUENCE</scope>
    <source>
        <strain evidence="3">CCC 489</strain>
    </source>
</reference>
<name>A0A8K0JE98_9HYPO</name>
<feature type="compositionally biased region" description="Basic and acidic residues" evidence="1">
    <location>
        <begin position="323"/>
        <end position="334"/>
    </location>
</feature>
<proteinExistence type="predicted"/>
<sequence>MSHGCETSAEAKALGNDLYRAGRLLGGIENFRALHGMKFNDLVKRRKPPDDPSSFSNLSAVSYEIGDYGGAIAYIRQALLLSSSESHENGDGDKLYSRMAKCFLYLRDLTSAKDAISSIKNDDMCNQLTTSVELMDAFCDKAADESVLRKQILDHDVSLLFAGCGDGRNAFSAILNLHHKDEATRGQAFKNLYLTLIDLKPAALAKVLVFSSLMIECSIVRMKYSAQAGQDCALDMANLFSCHIIPPFAAARLQGTINRLLEKLDGNPDKESGPLDFLYVPESDRLPLLRALRQWQLPWSGLSKVSDMRSVVKREHQRRRFRAQADHGIDKQEHGSGSQRSDFENFATILPSGAIAERREASLAKPLALHCNDRRATAKNYYNISIPTGRSTILSLTMTVLTVIENRALTMLAHSSPNPWK</sequence>
<evidence type="ECO:0000256" key="1">
    <source>
        <dbReference type="SAM" id="MobiDB-lite"/>
    </source>
</evidence>
<dbReference type="Gene3D" id="1.25.40.10">
    <property type="entry name" value="Tetratricopeptide repeat domain"/>
    <property type="match status" value="1"/>
</dbReference>
<feature type="region of interest" description="Disordered" evidence="1">
    <location>
        <begin position="316"/>
        <end position="343"/>
    </location>
</feature>
<dbReference type="InterPro" id="IPR011990">
    <property type="entry name" value="TPR-like_helical_dom_sf"/>
</dbReference>
<comment type="caution">
    <text evidence="3">The sequence shown here is derived from an EMBL/GenBank/DDBJ whole genome shotgun (WGS) entry which is preliminary data.</text>
</comment>